<evidence type="ECO:0000313" key="1">
    <source>
        <dbReference type="EMBL" id="VVW75323.1"/>
    </source>
</evidence>
<sequence>MGQSMTMVIDDATFCKVEVKPWLFAKRKGCRAIDINGCDKVEVYWDLFSARYGSGPEPLDGYYIALVVDREMVLLLGDLRKEAFRKTNSSSLGSSSVFLAKREHILSRSVYCTKARFRDNGRIHDIAIECETAGLVEPRLSVRIDEKMVLQVKRLAWKFRGNQTVLVDGLPVEIFWDVHNWLFGHVIGSAVFMFRTAMSVELSSNDSFSDLSPVSRWQTLKERKPQASLGFSLILYAWKNE</sequence>
<evidence type="ECO:0008006" key="2">
    <source>
        <dbReference type="Google" id="ProtNLM"/>
    </source>
</evidence>
<dbReference type="EMBL" id="LR721787">
    <property type="protein sequence ID" value="VVW75323.1"/>
    <property type="molecule type" value="Genomic_DNA"/>
</dbReference>
<dbReference type="Pfam" id="PF05910">
    <property type="entry name" value="DUF868"/>
    <property type="match status" value="1"/>
</dbReference>
<dbReference type="PANTHER" id="PTHR31972:SF74">
    <property type="entry name" value="EXPRESSED PROTEIN"/>
    <property type="match status" value="1"/>
</dbReference>
<accession>A0A5K1GHE0</accession>
<organism evidence="1">
    <name type="scientific">Nymphaea colorata</name>
    <name type="common">pocket water lily</name>
    <dbReference type="NCBI Taxonomy" id="210225"/>
    <lineage>
        <taxon>Eukaryota</taxon>
        <taxon>Viridiplantae</taxon>
        <taxon>Streptophyta</taxon>
        <taxon>Embryophyta</taxon>
        <taxon>Tracheophyta</taxon>
        <taxon>Spermatophyta</taxon>
        <taxon>Magnoliopsida</taxon>
        <taxon>Nymphaeales</taxon>
        <taxon>Nymphaeaceae</taxon>
        <taxon>Nymphaea</taxon>
    </lineage>
</organism>
<gene>
    <name evidence="1" type="ORF">NYM_LOCUS27578</name>
</gene>
<protein>
    <recommendedName>
        <fullName evidence="2">DUF868 domain-containing protein</fullName>
    </recommendedName>
</protein>
<proteinExistence type="predicted"/>
<dbReference type="PANTHER" id="PTHR31972">
    <property type="entry name" value="EXPRESSED PROTEIN"/>
    <property type="match status" value="1"/>
</dbReference>
<dbReference type="AlphaFoldDB" id="A0A5K1GHE0"/>
<dbReference type="InterPro" id="IPR008586">
    <property type="entry name" value="DUF868_pln"/>
</dbReference>
<reference evidence="1" key="1">
    <citation type="submission" date="2019-09" db="EMBL/GenBank/DDBJ databases">
        <authorList>
            <person name="Zhang L."/>
        </authorList>
    </citation>
    <scope>NUCLEOTIDE SEQUENCE</scope>
</reference>
<name>A0A5K1GHE0_9MAGN</name>
<dbReference type="Gramene" id="NC9G0172910.1">
    <property type="protein sequence ID" value="NC9G0172910.1:cds"/>
    <property type="gene ID" value="NC9G0172910"/>
</dbReference>